<dbReference type="CDD" id="cd09928">
    <property type="entry name" value="SH2_Cterm_SPT6_like"/>
    <property type="match status" value="1"/>
</dbReference>
<dbReference type="GO" id="GO:0031491">
    <property type="term" value="F:nucleosome binding"/>
    <property type="evidence" value="ECO:0007669"/>
    <property type="project" value="TreeGrafter"/>
</dbReference>
<dbReference type="Pfam" id="PF00575">
    <property type="entry name" value="S1"/>
    <property type="match status" value="1"/>
</dbReference>
<evidence type="ECO:0000313" key="5">
    <source>
        <dbReference type="Proteomes" id="UP001201812"/>
    </source>
</evidence>
<dbReference type="CDD" id="cd09918">
    <property type="entry name" value="SH2_Nterm_SPT6_like"/>
    <property type="match status" value="1"/>
</dbReference>
<dbReference type="Proteomes" id="UP001201812">
    <property type="component" value="Unassembled WGS sequence"/>
</dbReference>
<dbReference type="InterPro" id="IPR035018">
    <property type="entry name" value="Spt6_SH2_C"/>
</dbReference>
<name>A0AAD4RDT6_9BILA</name>
<dbReference type="PANTHER" id="PTHR10145">
    <property type="entry name" value="TRANSCRIPTION ELONGATION FACTOR SPT6"/>
    <property type="match status" value="1"/>
</dbReference>
<feature type="domain" description="SH2" evidence="2">
    <location>
        <begin position="252"/>
        <end position="353"/>
    </location>
</feature>
<dbReference type="SMART" id="SM00252">
    <property type="entry name" value="SH2"/>
    <property type="match status" value="1"/>
</dbReference>
<evidence type="ECO:0000259" key="3">
    <source>
        <dbReference type="PROSITE" id="PS50126"/>
    </source>
</evidence>
<evidence type="ECO:0000256" key="1">
    <source>
        <dbReference type="PROSITE-ProRule" id="PRU00191"/>
    </source>
</evidence>
<dbReference type="Gene3D" id="2.40.50.140">
    <property type="entry name" value="Nucleic acid-binding proteins"/>
    <property type="match status" value="1"/>
</dbReference>
<evidence type="ECO:0000313" key="4">
    <source>
        <dbReference type="EMBL" id="KAI1729035.1"/>
    </source>
</evidence>
<dbReference type="InterPro" id="IPR036860">
    <property type="entry name" value="SH2_dom_sf"/>
</dbReference>
<comment type="caution">
    <text evidence="4">The sequence shown here is derived from an EMBL/GenBank/DDBJ whole genome shotgun (WGS) entry which is preliminary data.</text>
</comment>
<dbReference type="SUPFAM" id="SSF55550">
    <property type="entry name" value="SH2 domain"/>
    <property type="match status" value="2"/>
</dbReference>
<proteinExistence type="predicted"/>
<dbReference type="GO" id="GO:0042393">
    <property type="term" value="F:histone binding"/>
    <property type="evidence" value="ECO:0007669"/>
    <property type="project" value="TreeGrafter"/>
</dbReference>
<dbReference type="GO" id="GO:0008023">
    <property type="term" value="C:transcription elongation factor complex"/>
    <property type="evidence" value="ECO:0007669"/>
    <property type="project" value="TreeGrafter"/>
</dbReference>
<sequence length="447" mass="52316">MLVEKLALGICVPIEYLQEMSRGFAADHAPNPGFSGFPETINPGTRRCTRRDRYQSSWQAERKRFMYHTPKSERRRACFLCKLVCGRILYVVHRKLNERDLNKDSNKMQPILNSARNTWACVHCKQEFHEVSHVWEHKDQNQCPGVPVGVKVRLENGITGFVSARNISDKADPSGNTCRLLQPGRDQMFRVLKMDMNRLQCELSCKSSDLQGSTGHNRDRYFDEERYRKDKDEKVKAKTSQIVQTNFVKRVITHPSFHNVDFKQAELMLKDMDPGDAIVRPSAKSMDQLTVTWKVTDDIYQHINIREEKKAKVFDIGKVLYINDEAFEDLDEIIARHIQPMAGFARDIMSYKYYMENVNSEDSETIEKHLHDEKQRYSSKIPYTLTPSTKYAGKFVLSYLAQKKVRHEYLSATPQGIKFRYQLFQSTEALINWFKLNYMHRPEMFKK</sequence>
<dbReference type="InterPro" id="IPR000980">
    <property type="entry name" value="SH2"/>
</dbReference>
<dbReference type="FunFam" id="3.30.505.10:FF:000030">
    <property type="entry name" value="Transcription elongation factor spt6"/>
    <property type="match status" value="1"/>
</dbReference>
<gene>
    <name evidence="4" type="ORF">DdX_01252</name>
</gene>
<dbReference type="PANTHER" id="PTHR10145:SF6">
    <property type="entry name" value="TRANSCRIPTION ELONGATION FACTOR SPT6"/>
    <property type="match status" value="1"/>
</dbReference>
<dbReference type="InterPro" id="IPR003029">
    <property type="entry name" value="S1_domain"/>
</dbReference>
<dbReference type="InterPro" id="IPR012340">
    <property type="entry name" value="NA-bd_OB-fold"/>
</dbReference>
<organism evidence="4 5">
    <name type="scientific">Ditylenchus destructor</name>
    <dbReference type="NCBI Taxonomy" id="166010"/>
    <lineage>
        <taxon>Eukaryota</taxon>
        <taxon>Metazoa</taxon>
        <taxon>Ecdysozoa</taxon>
        <taxon>Nematoda</taxon>
        <taxon>Chromadorea</taxon>
        <taxon>Rhabditida</taxon>
        <taxon>Tylenchina</taxon>
        <taxon>Tylenchomorpha</taxon>
        <taxon>Sphaerularioidea</taxon>
        <taxon>Anguinidae</taxon>
        <taxon>Anguininae</taxon>
        <taxon>Ditylenchus</taxon>
    </lineage>
</organism>
<dbReference type="GO" id="GO:0003676">
    <property type="term" value="F:nucleic acid binding"/>
    <property type="evidence" value="ECO:0007669"/>
    <property type="project" value="InterPro"/>
</dbReference>
<keyword evidence="1" id="KW-0727">SH2 domain</keyword>
<protein>
    <submittedName>
        <fullName evidence="4">SH2 domain-containing protein</fullName>
    </submittedName>
</protein>
<dbReference type="EMBL" id="JAKKPZ010000001">
    <property type="protein sequence ID" value="KAI1729035.1"/>
    <property type="molecule type" value="Genomic_DNA"/>
</dbReference>
<evidence type="ECO:0000259" key="2">
    <source>
        <dbReference type="PROSITE" id="PS50001"/>
    </source>
</evidence>
<dbReference type="GO" id="GO:0140673">
    <property type="term" value="P:transcription elongation-coupled chromatin remodeling"/>
    <property type="evidence" value="ECO:0007669"/>
    <property type="project" value="InterPro"/>
</dbReference>
<dbReference type="Gene3D" id="3.30.505.10">
    <property type="entry name" value="SH2 domain"/>
    <property type="match status" value="2"/>
</dbReference>
<dbReference type="PROSITE" id="PS50001">
    <property type="entry name" value="SH2"/>
    <property type="match status" value="1"/>
</dbReference>
<dbReference type="PROSITE" id="PS50126">
    <property type="entry name" value="S1"/>
    <property type="match status" value="1"/>
</dbReference>
<dbReference type="Pfam" id="PF14633">
    <property type="entry name" value="SH2_2"/>
    <property type="match status" value="1"/>
</dbReference>
<dbReference type="InterPro" id="IPR035420">
    <property type="entry name" value="Spt6_SH2"/>
</dbReference>
<dbReference type="GO" id="GO:0034728">
    <property type="term" value="P:nucleosome organization"/>
    <property type="evidence" value="ECO:0007669"/>
    <property type="project" value="TreeGrafter"/>
</dbReference>
<dbReference type="AlphaFoldDB" id="A0AAD4RDT6"/>
<feature type="domain" description="S1 motif" evidence="3">
    <location>
        <begin position="149"/>
        <end position="206"/>
    </location>
</feature>
<dbReference type="InterPro" id="IPR017072">
    <property type="entry name" value="TF_Spt6"/>
</dbReference>
<accession>A0AAD4RDT6</accession>
<keyword evidence="5" id="KW-1185">Reference proteome</keyword>
<reference evidence="4" key="1">
    <citation type="submission" date="2022-01" db="EMBL/GenBank/DDBJ databases">
        <title>Genome Sequence Resource for Two Populations of Ditylenchus destructor, the Migratory Endoparasitic Phytonematode.</title>
        <authorList>
            <person name="Zhang H."/>
            <person name="Lin R."/>
            <person name="Xie B."/>
        </authorList>
    </citation>
    <scope>NUCLEOTIDE SEQUENCE</scope>
    <source>
        <strain evidence="4">BazhouSP</strain>
    </source>
</reference>
<dbReference type="InterPro" id="IPR035019">
    <property type="entry name" value="Spt6_SH2_N"/>
</dbReference>